<sequence length="198" mass="21570">MSTRRRVGFSTSTSEASRRQLMQPVPCWEKVWALPDNAVPGSTLKVYKWVKTDKKQQFSDDEGETDEPLAPLPEPEDVEIVEGDDEMDQDEAATASLAPDTAPVSRDVSEPIPSKEDTDVESKPVSPKPHPLSISFQPPTPTPDDDALLLDMADIGPDGEQFEAASDLSQLQPTDALLGGPLMDEEMEDLDPFAIPPA</sequence>
<feature type="region of interest" description="Disordered" evidence="1">
    <location>
        <begin position="1"/>
        <end position="22"/>
    </location>
</feature>
<proteinExistence type="predicted"/>
<dbReference type="OrthoDB" id="2595509at2759"/>
<dbReference type="Proteomes" id="UP000092993">
    <property type="component" value="Unassembled WGS sequence"/>
</dbReference>
<feature type="compositionally biased region" description="Basic and acidic residues" evidence="1">
    <location>
        <begin position="107"/>
        <end position="122"/>
    </location>
</feature>
<evidence type="ECO:0000313" key="3">
    <source>
        <dbReference type="Proteomes" id="UP000092993"/>
    </source>
</evidence>
<protein>
    <submittedName>
        <fullName evidence="2">Uncharacterized protein</fullName>
    </submittedName>
</protein>
<gene>
    <name evidence="2" type="ORF">A0H81_03236</name>
</gene>
<reference evidence="2 3" key="1">
    <citation type="submission" date="2016-03" db="EMBL/GenBank/DDBJ databases">
        <title>Whole genome sequencing of Grifola frondosa 9006-11.</title>
        <authorList>
            <person name="Min B."/>
            <person name="Park H."/>
            <person name="Kim J.-G."/>
            <person name="Cho H."/>
            <person name="Oh Y.-L."/>
            <person name="Kong W.-S."/>
            <person name="Choi I.-G."/>
        </authorList>
    </citation>
    <scope>NUCLEOTIDE SEQUENCE [LARGE SCALE GENOMIC DNA]</scope>
    <source>
        <strain evidence="2 3">9006-11</strain>
    </source>
</reference>
<dbReference type="EMBL" id="LUGG01000003">
    <property type="protein sequence ID" value="OBZ76143.1"/>
    <property type="molecule type" value="Genomic_DNA"/>
</dbReference>
<organism evidence="2 3">
    <name type="scientific">Grifola frondosa</name>
    <name type="common">Maitake</name>
    <name type="synonym">Polyporus frondosus</name>
    <dbReference type="NCBI Taxonomy" id="5627"/>
    <lineage>
        <taxon>Eukaryota</taxon>
        <taxon>Fungi</taxon>
        <taxon>Dikarya</taxon>
        <taxon>Basidiomycota</taxon>
        <taxon>Agaricomycotina</taxon>
        <taxon>Agaricomycetes</taxon>
        <taxon>Polyporales</taxon>
        <taxon>Grifolaceae</taxon>
        <taxon>Grifola</taxon>
    </lineage>
</organism>
<dbReference type="AlphaFoldDB" id="A0A1C7MGY2"/>
<evidence type="ECO:0000313" key="2">
    <source>
        <dbReference type="EMBL" id="OBZ76143.1"/>
    </source>
</evidence>
<feature type="compositionally biased region" description="Acidic residues" evidence="1">
    <location>
        <begin position="74"/>
        <end position="91"/>
    </location>
</feature>
<name>A0A1C7MGY2_GRIFR</name>
<dbReference type="STRING" id="5627.A0A1C7MGY2"/>
<accession>A0A1C7MGY2</accession>
<keyword evidence="3" id="KW-1185">Reference proteome</keyword>
<dbReference type="OMA" id="PCWEKVW"/>
<comment type="caution">
    <text evidence="2">The sequence shown here is derived from an EMBL/GenBank/DDBJ whole genome shotgun (WGS) entry which is preliminary data.</text>
</comment>
<evidence type="ECO:0000256" key="1">
    <source>
        <dbReference type="SAM" id="MobiDB-lite"/>
    </source>
</evidence>
<feature type="region of interest" description="Disordered" evidence="1">
    <location>
        <begin position="54"/>
        <end position="180"/>
    </location>
</feature>